<comment type="caution">
    <text evidence="2">The sequence shown here is derived from an EMBL/GenBank/DDBJ whole genome shotgun (WGS) entry which is preliminary data.</text>
</comment>
<gene>
    <name evidence="2" type="ORF">SKAU_G00229120</name>
</gene>
<name>A0A9Q1F596_SYNKA</name>
<evidence type="ECO:0000313" key="3">
    <source>
        <dbReference type="Proteomes" id="UP001152622"/>
    </source>
</evidence>
<dbReference type="Proteomes" id="UP001152622">
    <property type="component" value="Chromosome 8"/>
</dbReference>
<organism evidence="2 3">
    <name type="scientific">Synaphobranchus kaupii</name>
    <name type="common">Kaup's arrowtooth eel</name>
    <dbReference type="NCBI Taxonomy" id="118154"/>
    <lineage>
        <taxon>Eukaryota</taxon>
        <taxon>Metazoa</taxon>
        <taxon>Chordata</taxon>
        <taxon>Craniata</taxon>
        <taxon>Vertebrata</taxon>
        <taxon>Euteleostomi</taxon>
        <taxon>Actinopterygii</taxon>
        <taxon>Neopterygii</taxon>
        <taxon>Teleostei</taxon>
        <taxon>Anguilliformes</taxon>
        <taxon>Synaphobranchidae</taxon>
        <taxon>Synaphobranchus</taxon>
    </lineage>
</organism>
<protein>
    <submittedName>
        <fullName evidence="2">Uncharacterized protein</fullName>
    </submittedName>
</protein>
<evidence type="ECO:0000313" key="2">
    <source>
        <dbReference type="EMBL" id="KAJ8351436.1"/>
    </source>
</evidence>
<evidence type="ECO:0000256" key="1">
    <source>
        <dbReference type="SAM" id="MobiDB-lite"/>
    </source>
</evidence>
<proteinExistence type="predicted"/>
<reference evidence="2" key="1">
    <citation type="journal article" date="2023" name="Science">
        <title>Genome structures resolve the early diversification of teleost fishes.</title>
        <authorList>
            <person name="Parey E."/>
            <person name="Louis A."/>
            <person name="Montfort J."/>
            <person name="Bouchez O."/>
            <person name="Roques C."/>
            <person name="Iampietro C."/>
            <person name="Lluch J."/>
            <person name="Castinel A."/>
            <person name="Donnadieu C."/>
            <person name="Desvignes T."/>
            <person name="Floi Bucao C."/>
            <person name="Jouanno E."/>
            <person name="Wen M."/>
            <person name="Mejri S."/>
            <person name="Dirks R."/>
            <person name="Jansen H."/>
            <person name="Henkel C."/>
            <person name="Chen W.J."/>
            <person name="Zahm M."/>
            <person name="Cabau C."/>
            <person name="Klopp C."/>
            <person name="Thompson A.W."/>
            <person name="Robinson-Rechavi M."/>
            <person name="Braasch I."/>
            <person name="Lecointre G."/>
            <person name="Bobe J."/>
            <person name="Postlethwait J.H."/>
            <person name="Berthelot C."/>
            <person name="Roest Crollius H."/>
            <person name="Guiguen Y."/>
        </authorList>
    </citation>
    <scope>NUCLEOTIDE SEQUENCE</scope>
    <source>
        <strain evidence="2">WJC10195</strain>
    </source>
</reference>
<accession>A0A9Q1F596</accession>
<keyword evidence="3" id="KW-1185">Reference proteome</keyword>
<dbReference type="AlphaFoldDB" id="A0A9Q1F596"/>
<sequence>MVAGWATPGDRAGLTRGPSLIPDTPDASGAAGPTPSCRRPLGGCQNKRSGALALENPRCSERLGLHFHVAATEFNVTTFRAISRTGARSAKFSHGCVALIGPPGAPARSKVGARSLTLEA</sequence>
<dbReference type="EMBL" id="JAINUF010000008">
    <property type="protein sequence ID" value="KAJ8351436.1"/>
    <property type="molecule type" value="Genomic_DNA"/>
</dbReference>
<feature type="region of interest" description="Disordered" evidence="1">
    <location>
        <begin position="1"/>
        <end position="43"/>
    </location>
</feature>